<comment type="caution">
    <text evidence="1">The sequence shown here is derived from an EMBL/GenBank/DDBJ whole genome shotgun (WGS) entry which is preliminary data.</text>
</comment>
<keyword evidence="2" id="KW-1185">Reference proteome</keyword>
<reference evidence="1 2" key="1">
    <citation type="submission" date="2019-02" db="EMBL/GenBank/DDBJ databases">
        <title>Deep-cultivation of Planctomycetes and their phenomic and genomic characterization uncovers novel biology.</title>
        <authorList>
            <person name="Wiegand S."/>
            <person name="Jogler M."/>
            <person name="Boedeker C."/>
            <person name="Pinto D."/>
            <person name="Vollmers J."/>
            <person name="Rivas-Marin E."/>
            <person name="Kohn T."/>
            <person name="Peeters S.H."/>
            <person name="Heuer A."/>
            <person name="Rast P."/>
            <person name="Oberbeckmann S."/>
            <person name="Bunk B."/>
            <person name="Jeske O."/>
            <person name="Meyerdierks A."/>
            <person name="Storesund J.E."/>
            <person name="Kallscheuer N."/>
            <person name="Luecker S."/>
            <person name="Lage O.M."/>
            <person name="Pohl T."/>
            <person name="Merkel B.J."/>
            <person name="Hornburger P."/>
            <person name="Mueller R.-W."/>
            <person name="Bruemmer F."/>
            <person name="Labrenz M."/>
            <person name="Spormann A.M."/>
            <person name="Op Den Camp H."/>
            <person name="Overmann J."/>
            <person name="Amann R."/>
            <person name="Jetten M.S.M."/>
            <person name="Mascher T."/>
            <person name="Medema M.H."/>
            <person name="Devos D.P."/>
            <person name="Kaster A.-K."/>
            <person name="Ovreas L."/>
            <person name="Rohde M."/>
            <person name="Galperin M.Y."/>
            <person name="Jogler C."/>
        </authorList>
    </citation>
    <scope>NUCLEOTIDE SEQUENCE [LARGE SCALE GENOMIC DNA]</scope>
    <source>
        <strain evidence="1 2">Poly51</strain>
    </source>
</reference>
<organism evidence="1 2">
    <name type="scientific">Rubripirellula tenax</name>
    <dbReference type="NCBI Taxonomy" id="2528015"/>
    <lineage>
        <taxon>Bacteria</taxon>
        <taxon>Pseudomonadati</taxon>
        <taxon>Planctomycetota</taxon>
        <taxon>Planctomycetia</taxon>
        <taxon>Pirellulales</taxon>
        <taxon>Pirellulaceae</taxon>
        <taxon>Rubripirellula</taxon>
    </lineage>
</organism>
<dbReference type="AlphaFoldDB" id="A0A5C6FJV6"/>
<proteinExistence type="predicted"/>
<evidence type="ECO:0000313" key="2">
    <source>
        <dbReference type="Proteomes" id="UP000318288"/>
    </source>
</evidence>
<dbReference type="Proteomes" id="UP000318288">
    <property type="component" value="Unassembled WGS sequence"/>
</dbReference>
<gene>
    <name evidence="1" type="ORF">Poly51_02250</name>
</gene>
<dbReference type="EMBL" id="SJPW01000001">
    <property type="protein sequence ID" value="TWU59952.1"/>
    <property type="molecule type" value="Genomic_DNA"/>
</dbReference>
<evidence type="ECO:0000313" key="1">
    <source>
        <dbReference type="EMBL" id="TWU59952.1"/>
    </source>
</evidence>
<sequence length="209" mass="23655">MCNPIGERLGYPSGERKTMNKSNDVDAASDQPIVMRFCYADPPYLGCGKKLYGDMHPDAADYDDPETHRQLIERLCDEFPDGWAMSLHSPSLRTILPMCPEDCRVGSWVKPFAVFKANVTVAYAWEPVIFRGGRKRPRTMPTVRDWVSECITLKKGCPGAKPKGFSMWVFDVLNMQAQDEFVDLFPGSGSVQKAWDEFCRTPMLPLEYA</sequence>
<evidence type="ECO:0008006" key="3">
    <source>
        <dbReference type="Google" id="ProtNLM"/>
    </source>
</evidence>
<accession>A0A5C6FJV6</accession>
<protein>
    <recommendedName>
        <fullName evidence="3">DNA methylase</fullName>
    </recommendedName>
</protein>
<name>A0A5C6FJV6_9BACT</name>